<sequence>MTNIEGSASAVCRVWNNSLIVGGLVGFMDKSSLLQICLTCKQGWLYAIALLWSTPDITTMRNFRSFAATVGKPLPHSVGEHAHYGELVRIFDLFMLAGRWERLGYDDVAPVFKHCTRLRKIGMNLCQHISDISFVKLFTENPHLSSITALDLSELMLEDQAIYEIIGRLPNLHRLELNETNAGYLTCCAIVDSLLNIRWLDLSDCNLMDDNCVKMLLNGCKHLTHLSVEGCFHVVDELNIAGLAVDEWTDEYDASSGYSSAEDGSPFVFFTDPL</sequence>
<proteinExistence type="predicted"/>
<organism evidence="1 2">
    <name type="scientific">Coemansia spiralis</name>
    <dbReference type="NCBI Taxonomy" id="417178"/>
    <lineage>
        <taxon>Eukaryota</taxon>
        <taxon>Fungi</taxon>
        <taxon>Fungi incertae sedis</taxon>
        <taxon>Zoopagomycota</taxon>
        <taxon>Kickxellomycotina</taxon>
        <taxon>Kickxellomycetes</taxon>
        <taxon>Kickxellales</taxon>
        <taxon>Kickxellaceae</taxon>
        <taxon>Coemansia</taxon>
    </lineage>
</organism>
<name>A0A9W8GAZ9_9FUNG</name>
<dbReference type="OrthoDB" id="421226at2759"/>
<reference evidence="1" key="1">
    <citation type="submission" date="2022-07" db="EMBL/GenBank/DDBJ databases">
        <title>Phylogenomic reconstructions and comparative analyses of Kickxellomycotina fungi.</title>
        <authorList>
            <person name="Reynolds N.K."/>
            <person name="Stajich J.E."/>
            <person name="Barry K."/>
            <person name="Grigoriev I.V."/>
            <person name="Crous P."/>
            <person name="Smith M.E."/>
        </authorList>
    </citation>
    <scope>NUCLEOTIDE SEQUENCE</scope>
    <source>
        <strain evidence="1">NRRL 3115</strain>
    </source>
</reference>
<evidence type="ECO:0000313" key="1">
    <source>
        <dbReference type="EMBL" id="KAJ2678841.1"/>
    </source>
</evidence>
<gene>
    <name evidence="1" type="ORF">GGI25_002034</name>
</gene>
<dbReference type="AlphaFoldDB" id="A0A9W8GAZ9"/>
<accession>A0A9W8GAZ9</accession>
<dbReference type="PANTHER" id="PTHR38926">
    <property type="entry name" value="F-BOX DOMAIN CONTAINING PROTEIN, EXPRESSED"/>
    <property type="match status" value="1"/>
</dbReference>
<dbReference type="SUPFAM" id="SSF52047">
    <property type="entry name" value="RNI-like"/>
    <property type="match status" value="1"/>
</dbReference>
<dbReference type="InterPro" id="IPR032675">
    <property type="entry name" value="LRR_dom_sf"/>
</dbReference>
<dbReference type="Gene3D" id="3.80.10.10">
    <property type="entry name" value="Ribonuclease Inhibitor"/>
    <property type="match status" value="1"/>
</dbReference>
<protein>
    <submittedName>
        <fullName evidence="1">Uncharacterized protein</fullName>
    </submittedName>
</protein>
<evidence type="ECO:0000313" key="2">
    <source>
        <dbReference type="Proteomes" id="UP001151518"/>
    </source>
</evidence>
<dbReference type="EMBL" id="JANBTW010000017">
    <property type="protein sequence ID" value="KAJ2678841.1"/>
    <property type="molecule type" value="Genomic_DNA"/>
</dbReference>
<dbReference type="Proteomes" id="UP001151518">
    <property type="component" value="Unassembled WGS sequence"/>
</dbReference>
<comment type="caution">
    <text evidence="1">The sequence shown here is derived from an EMBL/GenBank/DDBJ whole genome shotgun (WGS) entry which is preliminary data.</text>
</comment>
<dbReference type="PANTHER" id="PTHR38926:SF5">
    <property type="entry name" value="F-BOX AND LEUCINE-RICH REPEAT PROTEIN 6"/>
    <property type="match status" value="1"/>
</dbReference>